<dbReference type="RefSeq" id="WP_013277665.1">
    <property type="nucleotide sequence ID" value="NC_014378.1"/>
</dbReference>
<proteinExistence type="predicted"/>
<dbReference type="GO" id="GO:0016787">
    <property type="term" value="F:hydrolase activity"/>
    <property type="evidence" value="ECO:0007669"/>
    <property type="project" value="UniProtKB-UniRule"/>
</dbReference>
<reference evidence="6 7" key="1">
    <citation type="journal article" date="2010" name="Stand. Genomic Sci.">
        <title>Complete genome sequence of Acetohalobium arabaticum type strain (Z-7288).</title>
        <authorList>
            <person name="Sikorski J."/>
            <person name="Lapidus A."/>
            <person name="Chertkov O."/>
            <person name="Lucas S."/>
            <person name="Copeland A."/>
            <person name="Glavina Del Rio T."/>
            <person name="Nolan M."/>
            <person name="Tice H."/>
            <person name="Cheng J.F."/>
            <person name="Han C."/>
            <person name="Brambilla E."/>
            <person name="Pitluck S."/>
            <person name="Liolios K."/>
            <person name="Ivanova N."/>
            <person name="Mavromatis K."/>
            <person name="Mikhailova N."/>
            <person name="Pati A."/>
            <person name="Bruce D."/>
            <person name="Detter C."/>
            <person name="Tapia R."/>
            <person name="Goodwin L."/>
            <person name="Chen A."/>
            <person name="Palaniappan K."/>
            <person name="Land M."/>
            <person name="Hauser L."/>
            <person name="Chang Y.J."/>
            <person name="Jeffries C.D."/>
            <person name="Rohde M."/>
            <person name="Goker M."/>
            <person name="Spring S."/>
            <person name="Woyke T."/>
            <person name="Bristow J."/>
            <person name="Eisen J.A."/>
            <person name="Markowitz V."/>
            <person name="Hugenholtz P."/>
            <person name="Kyrpides N.C."/>
            <person name="Klenk H.P."/>
        </authorList>
    </citation>
    <scope>NUCLEOTIDE SEQUENCE [LARGE SCALE GENOMIC DNA]</scope>
    <source>
        <strain evidence="7">ATCC 49924 / DSM 5501 / Z-7288</strain>
    </source>
</reference>
<dbReference type="eggNOG" id="COG1752">
    <property type="taxonomic scope" value="Bacteria"/>
</dbReference>
<gene>
    <name evidence="6" type="ordered locus">Acear_0679</name>
</gene>
<name>D9QVG0_ACEAZ</name>
<feature type="active site" description="Proton acceptor" evidence="4">
    <location>
        <position position="203"/>
    </location>
</feature>
<evidence type="ECO:0000256" key="1">
    <source>
        <dbReference type="ARBA" id="ARBA00022801"/>
    </source>
</evidence>
<dbReference type="Gene3D" id="3.40.1090.10">
    <property type="entry name" value="Cytosolic phospholipase A2 catalytic domain"/>
    <property type="match status" value="1"/>
</dbReference>
<evidence type="ECO:0000313" key="7">
    <source>
        <dbReference type="Proteomes" id="UP000001661"/>
    </source>
</evidence>
<protein>
    <submittedName>
        <fullName evidence="6">Patatin</fullName>
    </submittedName>
</protein>
<dbReference type="Proteomes" id="UP000001661">
    <property type="component" value="Chromosome"/>
</dbReference>
<sequence>MKSNKFIIISLILIMLLSITQTSIAKNKLKRITVKDDTYLLEDTSKFDNLNQPRIAVALSGGGGRALVHIGVLKALEEEGIPIDMLVGTSMGGIIGTMYGSGMTISEIERVATEAAFSNLFETNFFGTQSLLKTEKVNKFLERLTPVDQLEKFPIPTAFLSCELNTGNKYIHTSGRVSDKIQDAYAIPYYFPIQKQDEFTFIDPGIIESTPAKTARVLGADIVISSTAIGKLPYKNYNTASRSMMRMIELLQEKISRPITEEYSDIIIDNPVADYSFMDFNQAAELISIGYQHTKEKIPKIKSLLNKYDIQLQKIDRKGTINLDRLLTDLKYDRLALDSSLLTPKLYFGKDHSFFKQNLFKDDLFKFQYGLKQQLGQIEATILDNRREDNNLEAKLRVKQLTKTIDLISNIKPGSNDNWELKLKYYTPNYTLSVGRRSIDNREFNLIDNEYTIKINNIKLEGETSVLVSPELDSWKVLTSHQGIFEISSIWSAKPKLVYNTTGLLKSPIIYRGSKPKDNVKLQTAIDLIYTHNFLPTIKLMEILQLTDIEYYLFSDYQTSYDSSHAAGIGANTNLKLLGLKPLDFGIYIAEDDEDGSHFGWNINLIF</sequence>
<keyword evidence="1 4" id="KW-0378">Hydrolase</keyword>
<dbReference type="OrthoDB" id="9770965at2"/>
<evidence type="ECO:0000259" key="5">
    <source>
        <dbReference type="PROSITE" id="PS51635"/>
    </source>
</evidence>
<feature type="domain" description="PNPLA" evidence="5">
    <location>
        <begin position="57"/>
        <end position="216"/>
    </location>
</feature>
<dbReference type="HOGENOM" id="CLU_442643_0_0_9"/>
<feature type="short sequence motif" description="GXSXG" evidence="4">
    <location>
        <begin position="88"/>
        <end position="92"/>
    </location>
</feature>
<dbReference type="PANTHER" id="PTHR14226">
    <property type="entry name" value="NEUROPATHY TARGET ESTERASE/SWISS CHEESE D.MELANOGASTER"/>
    <property type="match status" value="1"/>
</dbReference>
<accession>D9QVG0</accession>
<dbReference type="SUPFAM" id="SSF52151">
    <property type="entry name" value="FabD/lysophospholipase-like"/>
    <property type="match status" value="1"/>
</dbReference>
<keyword evidence="2 4" id="KW-0442">Lipid degradation</keyword>
<comment type="caution">
    <text evidence="4">Lacks conserved residue(s) required for the propagation of feature annotation.</text>
</comment>
<evidence type="ECO:0000313" key="6">
    <source>
        <dbReference type="EMBL" id="ADL12219.1"/>
    </source>
</evidence>
<dbReference type="KEGG" id="aar:Acear_0679"/>
<dbReference type="InterPro" id="IPR050301">
    <property type="entry name" value="NTE"/>
</dbReference>
<evidence type="ECO:0000256" key="3">
    <source>
        <dbReference type="ARBA" id="ARBA00023098"/>
    </source>
</evidence>
<dbReference type="Pfam" id="PF01734">
    <property type="entry name" value="Patatin"/>
    <property type="match status" value="1"/>
</dbReference>
<dbReference type="AlphaFoldDB" id="D9QVG0"/>
<keyword evidence="7" id="KW-1185">Reference proteome</keyword>
<keyword evidence="3 4" id="KW-0443">Lipid metabolism</keyword>
<organism evidence="6 7">
    <name type="scientific">Acetohalobium arabaticum (strain ATCC 49924 / DSM 5501 / Z-7288)</name>
    <dbReference type="NCBI Taxonomy" id="574087"/>
    <lineage>
        <taxon>Bacteria</taxon>
        <taxon>Bacillati</taxon>
        <taxon>Bacillota</taxon>
        <taxon>Clostridia</taxon>
        <taxon>Halanaerobiales</taxon>
        <taxon>Halobacteroidaceae</taxon>
        <taxon>Acetohalobium</taxon>
    </lineage>
</organism>
<dbReference type="InterPro" id="IPR016035">
    <property type="entry name" value="Acyl_Trfase/lysoPLipase"/>
</dbReference>
<dbReference type="PROSITE" id="PS51635">
    <property type="entry name" value="PNPLA"/>
    <property type="match status" value="1"/>
</dbReference>
<evidence type="ECO:0000256" key="2">
    <source>
        <dbReference type="ARBA" id="ARBA00022963"/>
    </source>
</evidence>
<evidence type="ECO:0000256" key="4">
    <source>
        <dbReference type="PROSITE-ProRule" id="PRU01161"/>
    </source>
</evidence>
<dbReference type="InterPro" id="IPR002641">
    <property type="entry name" value="PNPLA_dom"/>
</dbReference>
<feature type="active site" description="Nucleophile" evidence="4">
    <location>
        <position position="90"/>
    </location>
</feature>
<dbReference type="EMBL" id="CP002105">
    <property type="protein sequence ID" value="ADL12219.1"/>
    <property type="molecule type" value="Genomic_DNA"/>
</dbReference>
<dbReference type="GO" id="GO:0016042">
    <property type="term" value="P:lipid catabolic process"/>
    <property type="evidence" value="ECO:0007669"/>
    <property type="project" value="UniProtKB-UniRule"/>
</dbReference>
<dbReference type="PANTHER" id="PTHR14226:SF29">
    <property type="entry name" value="NEUROPATHY TARGET ESTERASE SWS"/>
    <property type="match status" value="1"/>
</dbReference>